<accession>A0A4Z2I479</accession>
<evidence type="ECO:0000256" key="1">
    <source>
        <dbReference type="SAM" id="MobiDB-lite"/>
    </source>
</evidence>
<dbReference type="AlphaFoldDB" id="A0A4Z2I479"/>
<name>A0A4Z2I479_9TELE</name>
<sequence>MIEETGTMKGKLSLRNACVAPPPSSPHTGALPHRSARLRLDSRRRVKLSVGGRRGGVAQKRVKGQTLRILNGLRAAAAPFDSLTPMKAAREDKRGRGRRGGADGQKRDTRTARLSLGTMRPHVSNDSSSSSESAFNRHSA</sequence>
<comment type="caution">
    <text evidence="2">The sequence shown here is derived from an EMBL/GenBank/DDBJ whole genome shotgun (WGS) entry which is preliminary data.</text>
</comment>
<dbReference type="Proteomes" id="UP000314294">
    <property type="component" value="Unassembled WGS sequence"/>
</dbReference>
<dbReference type="EMBL" id="SRLO01000135">
    <property type="protein sequence ID" value="TNN72571.1"/>
    <property type="molecule type" value="Genomic_DNA"/>
</dbReference>
<gene>
    <name evidence="2" type="ORF">EYF80_017178</name>
</gene>
<proteinExistence type="predicted"/>
<feature type="region of interest" description="Disordered" evidence="1">
    <location>
        <begin position="79"/>
        <end position="140"/>
    </location>
</feature>
<feature type="compositionally biased region" description="Basic and acidic residues" evidence="1">
    <location>
        <begin position="88"/>
        <end position="111"/>
    </location>
</feature>
<reference evidence="2 3" key="1">
    <citation type="submission" date="2019-03" db="EMBL/GenBank/DDBJ databases">
        <title>First draft genome of Liparis tanakae, snailfish: a comprehensive survey of snailfish specific genes.</title>
        <authorList>
            <person name="Kim W."/>
            <person name="Song I."/>
            <person name="Jeong J.-H."/>
            <person name="Kim D."/>
            <person name="Kim S."/>
            <person name="Ryu S."/>
            <person name="Song J.Y."/>
            <person name="Lee S.K."/>
        </authorList>
    </citation>
    <scope>NUCLEOTIDE SEQUENCE [LARGE SCALE GENOMIC DNA]</scope>
    <source>
        <tissue evidence="2">Muscle</tissue>
    </source>
</reference>
<evidence type="ECO:0000313" key="3">
    <source>
        <dbReference type="Proteomes" id="UP000314294"/>
    </source>
</evidence>
<keyword evidence="3" id="KW-1185">Reference proteome</keyword>
<evidence type="ECO:0000313" key="2">
    <source>
        <dbReference type="EMBL" id="TNN72571.1"/>
    </source>
</evidence>
<protein>
    <submittedName>
        <fullName evidence="2">Uncharacterized protein</fullName>
    </submittedName>
</protein>
<organism evidence="2 3">
    <name type="scientific">Liparis tanakae</name>
    <name type="common">Tanaka's snailfish</name>
    <dbReference type="NCBI Taxonomy" id="230148"/>
    <lineage>
        <taxon>Eukaryota</taxon>
        <taxon>Metazoa</taxon>
        <taxon>Chordata</taxon>
        <taxon>Craniata</taxon>
        <taxon>Vertebrata</taxon>
        <taxon>Euteleostomi</taxon>
        <taxon>Actinopterygii</taxon>
        <taxon>Neopterygii</taxon>
        <taxon>Teleostei</taxon>
        <taxon>Neoteleostei</taxon>
        <taxon>Acanthomorphata</taxon>
        <taxon>Eupercaria</taxon>
        <taxon>Perciformes</taxon>
        <taxon>Cottioidei</taxon>
        <taxon>Cottales</taxon>
        <taxon>Liparidae</taxon>
        <taxon>Liparis</taxon>
    </lineage>
</organism>
<feature type="compositionally biased region" description="Low complexity" evidence="1">
    <location>
        <begin position="124"/>
        <end position="133"/>
    </location>
</feature>